<evidence type="ECO:0000313" key="2">
    <source>
        <dbReference type="Proteomes" id="UP000095767"/>
    </source>
</evidence>
<dbReference type="Proteomes" id="UP000095767">
    <property type="component" value="Unassembled WGS sequence"/>
</dbReference>
<comment type="caution">
    <text evidence="1">The sequence shown here is derived from an EMBL/GenBank/DDBJ whole genome shotgun (WGS) entry which is preliminary data.</text>
</comment>
<evidence type="ECO:0000313" key="1">
    <source>
        <dbReference type="EMBL" id="OEL33522.1"/>
    </source>
</evidence>
<keyword evidence="2" id="KW-1185">Reference proteome</keyword>
<dbReference type="AlphaFoldDB" id="A0A1E5W807"/>
<name>A0A1E5W807_9POAL</name>
<dbReference type="EMBL" id="LWDX02018441">
    <property type="protein sequence ID" value="OEL33522.1"/>
    <property type="molecule type" value="Genomic_DNA"/>
</dbReference>
<protein>
    <submittedName>
        <fullName evidence="1">Uncharacterized protein</fullName>
    </submittedName>
</protein>
<organism evidence="1 2">
    <name type="scientific">Dichanthelium oligosanthes</name>
    <dbReference type="NCBI Taxonomy" id="888268"/>
    <lineage>
        <taxon>Eukaryota</taxon>
        <taxon>Viridiplantae</taxon>
        <taxon>Streptophyta</taxon>
        <taxon>Embryophyta</taxon>
        <taxon>Tracheophyta</taxon>
        <taxon>Spermatophyta</taxon>
        <taxon>Magnoliopsida</taxon>
        <taxon>Liliopsida</taxon>
        <taxon>Poales</taxon>
        <taxon>Poaceae</taxon>
        <taxon>PACMAD clade</taxon>
        <taxon>Panicoideae</taxon>
        <taxon>Panicodae</taxon>
        <taxon>Paniceae</taxon>
        <taxon>Dichantheliinae</taxon>
        <taxon>Dichanthelium</taxon>
    </lineage>
</organism>
<proteinExistence type="predicted"/>
<feature type="non-terminal residue" evidence="1">
    <location>
        <position position="1"/>
    </location>
</feature>
<sequence>LLPLMSWELWNEHKVGIFRRRFSSTLSLIAKIKDQARMLCIAGAKHLRQIIPEE</sequence>
<accession>A0A1E5W807</accession>
<reference evidence="1 2" key="1">
    <citation type="submission" date="2016-09" db="EMBL/GenBank/DDBJ databases">
        <title>The draft genome of Dichanthelium oligosanthes: A C3 panicoid grass species.</title>
        <authorList>
            <person name="Studer A.J."/>
            <person name="Schnable J.C."/>
            <person name="Brutnell T.P."/>
        </authorList>
    </citation>
    <scope>NUCLEOTIDE SEQUENCE [LARGE SCALE GENOMIC DNA]</scope>
    <source>
        <strain evidence="2">cv. Kellogg 1175</strain>
        <tissue evidence="1">Leaf</tissue>
    </source>
</reference>
<gene>
    <name evidence="1" type="ORF">BAE44_0005458</name>
</gene>